<protein>
    <recommendedName>
        <fullName evidence="3">HTH marR-type domain-containing protein</fullName>
    </recommendedName>
</protein>
<dbReference type="RefSeq" id="WP_230402921.1">
    <property type="nucleotide sequence ID" value="NZ_BEXA01000001.1"/>
</dbReference>
<dbReference type="Gene3D" id="1.10.10.10">
    <property type="entry name" value="Winged helix-like DNA-binding domain superfamily/Winged helix DNA-binding domain"/>
    <property type="match status" value="1"/>
</dbReference>
<dbReference type="EMBL" id="BEXA01000001">
    <property type="protein sequence ID" value="GAY72086.1"/>
    <property type="molecule type" value="Genomic_DNA"/>
</dbReference>
<keyword evidence="2" id="KW-1185">Reference proteome</keyword>
<comment type="caution">
    <text evidence="1">The sequence shown here is derived from an EMBL/GenBank/DDBJ whole genome shotgun (WGS) entry which is preliminary data.</text>
</comment>
<evidence type="ECO:0008006" key="3">
    <source>
        <dbReference type="Google" id="ProtNLM"/>
    </source>
</evidence>
<dbReference type="InterPro" id="IPR036388">
    <property type="entry name" value="WH-like_DNA-bd_sf"/>
</dbReference>
<organism evidence="1 2">
    <name type="scientific">Lentilactobacillus kosonis</name>
    <dbReference type="NCBI Taxonomy" id="2810561"/>
    <lineage>
        <taxon>Bacteria</taxon>
        <taxon>Bacillati</taxon>
        <taxon>Bacillota</taxon>
        <taxon>Bacilli</taxon>
        <taxon>Lactobacillales</taxon>
        <taxon>Lactobacillaceae</taxon>
        <taxon>Lentilactobacillus</taxon>
    </lineage>
</organism>
<accession>A0A401FIG1</accession>
<evidence type="ECO:0000313" key="2">
    <source>
        <dbReference type="Proteomes" id="UP000286974"/>
    </source>
</evidence>
<sequence length="68" mass="7715">MTVISLTKAGRATANKMQQTELAGWQYLTEDQQKQFADLLDIMITGLNHGHSDKNQQAEITKLKRKLN</sequence>
<reference evidence="1 2" key="1">
    <citation type="submission" date="2017-11" db="EMBL/GenBank/DDBJ databases">
        <title>Draft Genome Sequence of Lactobacillus curieae NBRC 111893 isolated from Koso, a Japanese sugar-Vegetable Fermented Beverage.</title>
        <authorList>
            <person name="Chiou T.Y."/>
            <person name="Oshima K."/>
            <person name="Suda W."/>
            <person name="Hattori M."/>
            <person name="Takahashi T."/>
        </authorList>
    </citation>
    <scope>NUCLEOTIDE SEQUENCE [LARGE SCALE GENOMIC DNA]</scope>
    <source>
        <strain evidence="1 2">NBRC111893</strain>
    </source>
</reference>
<dbReference type="Proteomes" id="UP000286974">
    <property type="component" value="Unassembled WGS sequence"/>
</dbReference>
<evidence type="ECO:0000313" key="1">
    <source>
        <dbReference type="EMBL" id="GAY72086.1"/>
    </source>
</evidence>
<gene>
    <name evidence="1" type="ORF">NBRC111893_232</name>
</gene>
<name>A0A401FIG1_9LACO</name>
<proteinExistence type="predicted"/>
<dbReference type="AlphaFoldDB" id="A0A401FIG1"/>